<protein>
    <submittedName>
        <fullName evidence="2">Methyltransferase</fullName>
    </submittedName>
</protein>
<comment type="caution">
    <text evidence="2">The sequence shown here is derived from an EMBL/GenBank/DDBJ whole genome shotgun (WGS) entry which is preliminary data.</text>
</comment>
<dbReference type="CDD" id="cd02440">
    <property type="entry name" value="AdoMet_MTases"/>
    <property type="match status" value="1"/>
</dbReference>
<gene>
    <name evidence="2" type="ORF">GCM10010196_34340</name>
</gene>
<proteinExistence type="predicted"/>
<feature type="domain" description="Methyltransferase" evidence="1">
    <location>
        <begin position="46"/>
        <end position="136"/>
    </location>
</feature>
<dbReference type="Gene3D" id="3.40.50.150">
    <property type="entry name" value="Vaccinia Virus protein VP39"/>
    <property type="match status" value="1"/>
</dbReference>
<organism evidence="2 3">
    <name type="scientific">Agromyces mediolanus</name>
    <name type="common">Corynebacterium mediolanum</name>
    <dbReference type="NCBI Taxonomy" id="41986"/>
    <lineage>
        <taxon>Bacteria</taxon>
        <taxon>Bacillati</taxon>
        <taxon>Actinomycetota</taxon>
        <taxon>Actinomycetes</taxon>
        <taxon>Micrococcales</taxon>
        <taxon>Microbacteriaceae</taxon>
        <taxon>Agromyces</taxon>
    </lineage>
</organism>
<dbReference type="InterPro" id="IPR041698">
    <property type="entry name" value="Methyltransf_25"/>
</dbReference>
<reference evidence="2" key="1">
    <citation type="journal article" date="2014" name="Int. J. Syst. Evol. Microbiol.">
        <title>Complete genome sequence of Corynebacterium casei LMG S-19264T (=DSM 44701T), isolated from a smear-ripened cheese.</title>
        <authorList>
            <consortium name="US DOE Joint Genome Institute (JGI-PGF)"/>
            <person name="Walter F."/>
            <person name="Albersmeier A."/>
            <person name="Kalinowski J."/>
            <person name="Ruckert C."/>
        </authorList>
    </citation>
    <scope>NUCLEOTIDE SEQUENCE</scope>
    <source>
        <strain evidence="2">JCM 3346</strain>
    </source>
</reference>
<keyword evidence="2" id="KW-0808">Transferase</keyword>
<sequence length="203" mass="21849">MAEDDVPAAYGARAAEYVELFGSIDAAAEADRDALLEWSRTVAGPVIDVGCGPGQWTAFLAEHGLDIEGIDPTPEFVAAAQQHYPAHLFRLGRAEALDVGDGALGGILSWFSLIHTEPARIDLAFAEFARALRPGGALALGFFEGPRLEPFPHAVTTAYYWPIAELAARVERAGFTIADTRARTDPGVRRQALILAERRHSTP</sequence>
<evidence type="ECO:0000259" key="1">
    <source>
        <dbReference type="Pfam" id="PF13649"/>
    </source>
</evidence>
<dbReference type="InterPro" id="IPR029063">
    <property type="entry name" value="SAM-dependent_MTases_sf"/>
</dbReference>
<dbReference type="Proteomes" id="UP000610303">
    <property type="component" value="Unassembled WGS sequence"/>
</dbReference>
<keyword evidence="3" id="KW-1185">Reference proteome</keyword>
<dbReference type="SUPFAM" id="SSF53335">
    <property type="entry name" value="S-adenosyl-L-methionine-dependent methyltransferases"/>
    <property type="match status" value="1"/>
</dbReference>
<dbReference type="Pfam" id="PF13649">
    <property type="entry name" value="Methyltransf_25"/>
    <property type="match status" value="1"/>
</dbReference>
<dbReference type="GO" id="GO:0032259">
    <property type="term" value="P:methylation"/>
    <property type="evidence" value="ECO:0007669"/>
    <property type="project" value="UniProtKB-KW"/>
</dbReference>
<dbReference type="GO" id="GO:0008168">
    <property type="term" value="F:methyltransferase activity"/>
    <property type="evidence" value="ECO:0007669"/>
    <property type="project" value="UniProtKB-KW"/>
</dbReference>
<accession>A0A918KWR4</accession>
<evidence type="ECO:0000313" key="2">
    <source>
        <dbReference type="EMBL" id="GGR37526.1"/>
    </source>
</evidence>
<dbReference type="AlphaFoldDB" id="A0A918KWR4"/>
<dbReference type="EMBL" id="BMRJ01000007">
    <property type="protein sequence ID" value="GGR37526.1"/>
    <property type="molecule type" value="Genomic_DNA"/>
</dbReference>
<dbReference type="PANTHER" id="PTHR42912">
    <property type="entry name" value="METHYLTRANSFERASE"/>
    <property type="match status" value="1"/>
</dbReference>
<dbReference type="InterPro" id="IPR050508">
    <property type="entry name" value="Methyltransf_Superfamily"/>
</dbReference>
<dbReference type="RefSeq" id="WP_189086645.1">
    <property type="nucleotide sequence ID" value="NZ_BMRJ01000007.1"/>
</dbReference>
<keyword evidence="2" id="KW-0489">Methyltransferase</keyword>
<name>A0A918KWR4_AGRME</name>
<reference evidence="2" key="2">
    <citation type="submission" date="2020-09" db="EMBL/GenBank/DDBJ databases">
        <authorList>
            <person name="Sun Q."/>
            <person name="Ohkuma M."/>
        </authorList>
    </citation>
    <scope>NUCLEOTIDE SEQUENCE</scope>
    <source>
        <strain evidence="2">JCM 3346</strain>
    </source>
</reference>
<evidence type="ECO:0000313" key="3">
    <source>
        <dbReference type="Proteomes" id="UP000610303"/>
    </source>
</evidence>